<evidence type="ECO:0000313" key="2">
    <source>
        <dbReference type="EMBL" id="GAA3001647.1"/>
    </source>
</evidence>
<dbReference type="EMBL" id="BAAAWD010000006">
    <property type="protein sequence ID" value="GAA3001647.1"/>
    <property type="molecule type" value="Genomic_DNA"/>
</dbReference>
<accession>A0ABP6KCM5</accession>
<name>A0ABP6KCM5_9ACTN</name>
<reference evidence="3" key="1">
    <citation type="journal article" date="2019" name="Int. J. Syst. Evol. Microbiol.">
        <title>The Global Catalogue of Microorganisms (GCM) 10K type strain sequencing project: providing services to taxonomists for standard genome sequencing and annotation.</title>
        <authorList>
            <consortium name="The Broad Institute Genomics Platform"/>
            <consortium name="The Broad Institute Genome Sequencing Center for Infectious Disease"/>
            <person name="Wu L."/>
            <person name="Ma J."/>
        </authorList>
    </citation>
    <scope>NUCLEOTIDE SEQUENCE [LARGE SCALE GENOMIC DNA]</scope>
    <source>
        <strain evidence="3">JCM 3106</strain>
    </source>
</reference>
<dbReference type="Proteomes" id="UP001499930">
    <property type="component" value="Unassembled WGS sequence"/>
</dbReference>
<dbReference type="InterPro" id="IPR029039">
    <property type="entry name" value="Flavoprotein-like_sf"/>
</dbReference>
<proteinExistence type="predicted"/>
<comment type="caution">
    <text evidence="2">The sequence shown here is derived from an EMBL/GenBank/DDBJ whole genome shotgun (WGS) entry which is preliminary data.</text>
</comment>
<sequence>MTEQTVRLAVIVGSVRQGRRGPAVANWFAGQAGRREELEVDLVDLADFPLPLALPAFGSEPAPEAARVLEVLSPRLAAADAFVVVTPEYNHSFPAALKNVIDWHGPQWHAKPVGFVSYGGISGGLRAVEQLRLVFAELHAVTVRDTVSFHGVWSRFDDAGAPIGPQECEVAAKVLLDQLTWWARTLREGKAARPYAA</sequence>
<gene>
    <name evidence="2" type="ORF">GCM10017559_23440</name>
</gene>
<keyword evidence="3" id="KW-1185">Reference proteome</keyword>
<evidence type="ECO:0000259" key="1">
    <source>
        <dbReference type="Pfam" id="PF03358"/>
    </source>
</evidence>
<dbReference type="Pfam" id="PF03358">
    <property type="entry name" value="FMN_red"/>
    <property type="match status" value="1"/>
</dbReference>
<dbReference type="SUPFAM" id="SSF52218">
    <property type="entry name" value="Flavoproteins"/>
    <property type="match status" value="1"/>
</dbReference>
<dbReference type="InterPro" id="IPR005025">
    <property type="entry name" value="FMN_Rdtase-like_dom"/>
</dbReference>
<feature type="domain" description="NADPH-dependent FMN reductase-like" evidence="1">
    <location>
        <begin position="7"/>
        <end position="152"/>
    </location>
</feature>
<evidence type="ECO:0000313" key="3">
    <source>
        <dbReference type="Proteomes" id="UP001499930"/>
    </source>
</evidence>
<dbReference type="PANTHER" id="PTHR30543">
    <property type="entry name" value="CHROMATE REDUCTASE"/>
    <property type="match status" value="1"/>
</dbReference>
<organism evidence="2 3">
    <name type="scientific">Streptosporangium longisporum</name>
    <dbReference type="NCBI Taxonomy" id="46187"/>
    <lineage>
        <taxon>Bacteria</taxon>
        <taxon>Bacillati</taxon>
        <taxon>Actinomycetota</taxon>
        <taxon>Actinomycetes</taxon>
        <taxon>Streptosporangiales</taxon>
        <taxon>Streptosporangiaceae</taxon>
        <taxon>Streptosporangium</taxon>
    </lineage>
</organism>
<dbReference type="InterPro" id="IPR050712">
    <property type="entry name" value="NAD(P)H-dep_reductase"/>
</dbReference>
<dbReference type="RefSeq" id="WP_344892507.1">
    <property type="nucleotide sequence ID" value="NZ_BAAAWD010000006.1"/>
</dbReference>
<dbReference type="PANTHER" id="PTHR30543:SF21">
    <property type="entry name" value="NAD(P)H-DEPENDENT FMN REDUCTASE LOT6"/>
    <property type="match status" value="1"/>
</dbReference>
<protein>
    <submittedName>
        <fullName evidence="2">NAD(P)H-dependent oxidoreductase</fullName>
    </submittedName>
</protein>
<dbReference type="Gene3D" id="3.40.50.360">
    <property type="match status" value="1"/>
</dbReference>